<accession>A2TN58</accession>
<dbReference type="CTD" id="4537"/>
<evidence type="ECO:0000256" key="2">
    <source>
        <dbReference type="ARBA" id="ARBA00008472"/>
    </source>
</evidence>
<dbReference type="RefSeq" id="YP_001023674.1">
    <property type="nucleotide sequence ID" value="NC_008828.1"/>
</dbReference>
<dbReference type="Pfam" id="PF00507">
    <property type="entry name" value="Oxidored_q4"/>
    <property type="match status" value="1"/>
</dbReference>
<keyword evidence="4 9" id="KW-0813">Transport</keyword>
<feature type="transmembrane region" description="Helical" evidence="9">
    <location>
        <begin position="12"/>
        <end position="33"/>
    </location>
</feature>
<keyword evidence="9" id="KW-0520">NAD</keyword>
<organism evidence="10">
    <name type="scientific">Hexamermis agrotis</name>
    <dbReference type="NCBI Taxonomy" id="387665"/>
    <lineage>
        <taxon>Eukaryota</taxon>
        <taxon>Metazoa</taxon>
        <taxon>Ecdysozoa</taxon>
        <taxon>Nematoda</taxon>
        <taxon>Enoplea</taxon>
        <taxon>Dorylaimia</taxon>
        <taxon>Mermithida</taxon>
        <taxon>Mermithoidea</taxon>
        <taxon>Mermithidae</taxon>
        <taxon>Hexamermis</taxon>
    </lineage>
</organism>
<evidence type="ECO:0000313" key="10">
    <source>
        <dbReference type="EMBL" id="ABM79875.1"/>
    </source>
</evidence>
<keyword evidence="6 9" id="KW-1133">Transmembrane helix</keyword>
<comment type="similarity">
    <text evidence="2 9">Belongs to the complex I subunit 3 family.</text>
</comment>
<evidence type="ECO:0000256" key="6">
    <source>
        <dbReference type="ARBA" id="ARBA00022989"/>
    </source>
</evidence>
<name>A2TN58_9BILA</name>
<evidence type="ECO:0000256" key="8">
    <source>
        <dbReference type="ARBA" id="ARBA00049551"/>
    </source>
</evidence>
<keyword evidence="7 9" id="KW-0472">Membrane</keyword>
<reference evidence="10" key="1">
    <citation type="submission" date="2007-01" db="EMBL/GenBank/DDBJ databases">
        <authorList>
            <person name="Tang S."/>
            <person name="Wang G."/>
            <person name="Hyman B."/>
        </authorList>
    </citation>
    <scope>NUCLEOTIDE SEQUENCE</scope>
</reference>
<evidence type="ECO:0000256" key="4">
    <source>
        <dbReference type="ARBA" id="ARBA00022448"/>
    </source>
</evidence>
<keyword evidence="5 9" id="KW-0812">Transmembrane</keyword>
<evidence type="ECO:0000256" key="1">
    <source>
        <dbReference type="ARBA" id="ARBA00004370"/>
    </source>
</evidence>
<evidence type="ECO:0000256" key="5">
    <source>
        <dbReference type="ARBA" id="ARBA00022692"/>
    </source>
</evidence>
<feature type="transmembrane region" description="Helical" evidence="9">
    <location>
        <begin position="62"/>
        <end position="83"/>
    </location>
</feature>
<geneLocation type="mitochondrion" evidence="10"/>
<comment type="catalytic activity">
    <reaction evidence="8 9">
        <text>a ubiquinone + NADH + 5 H(+)(in) = a ubiquinol + NAD(+) + 4 H(+)(out)</text>
        <dbReference type="Rhea" id="RHEA:29091"/>
        <dbReference type="Rhea" id="RHEA-COMP:9565"/>
        <dbReference type="Rhea" id="RHEA-COMP:9566"/>
        <dbReference type="ChEBI" id="CHEBI:15378"/>
        <dbReference type="ChEBI" id="CHEBI:16389"/>
        <dbReference type="ChEBI" id="CHEBI:17976"/>
        <dbReference type="ChEBI" id="CHEBI:57540"/>
        <dbReference type="ChEBI" id="CHEBI:57945"/>
        <dbReference type="EC" id="7.1.1.2"/>
    </reaction>
</comment>
<keyword evidence="9" id="KW-0679">Respiratory chain</keyword>
<evidence type="ECO:0000256" key="9">
    <source>
        <dbReference type="RuleBase" id="RU003640"/>
    </source>
</evidence>
<dbReference type="EMBL" id="EF368011">
    <property type="protein sequence ID" value="ABM79875.1"/>
    <property type="molecule type" value="Genomic_DNA"/>
</dbReference>
<gene>
    <name evidence="10" type="primary">ND3</name>
</gene>
<dbReference type="Gene3D" id="1.20.58.1610">
    <property type="entry name" value="NADH:ubiquinone/plastoquinone oxidoreductase, chain 3"/>
    <property type="match status" value="1"/>
</dbReference>
<keyword evidence="9" id="KW-1278">Translocase</keyword>
<protein>
    <recommendedName>
        <fullName evidence="3 9">NADH-ubiquinone oxidoreductase chain 3</fullName>
        <ecNumber evidence="9">7.1.1.2</ecNumber>
    </recommendedName>
</protein>
<evidence type="ECO:0000256" key="7">
    <source>
        <dbReference type="ARBA" id="ARBA00023136"/>
    </source>
</evidence>
<feature type="transmembrane region" description="Helical" evidence="9">
    <location>
        <begin position="90"/>
        <end position="109"/>
    </location>
</feature>
<comment type="function">
    <text evidence="9">Core subunit of the mitochondrial membrane respiratory chain NADH dehydrogenase (Complex I) which catalyzes electron transfer from NADH through the respiratory chain, using ubiquinone as an electron acceptor. Essential for the catalytic activity of complex I.</text>
</comment>
<dbReference type="EC" id="7.1.1.2" evidence="9"/>
<evidence type="ECO:0000256" key="3">
    <source>
        <dbReference type="ARBA" id="ARBA00021007"/>
    </source>
</evidence>
<dbReference type="AlphaFoldDB" id="A2TN58"/>
<dbReference type="InterPro" id="IPR038430">
    <property type="entry name" value="NDAH_ubi_oxred_su3_sf"/>
</dbReference>
<keyword evidence="9" id="KW-0249">Electron transport</keyword>
<comment type="subcellular location">
    <subcellularLocation>
        <location evidence="1">Membrane</location>
    </subcellularLocation>
    <subcellularLocation>
        <location evidence="9">Mitochondrion membrane</location>
        <topology evidence="9">Multi-pass membrane protein</topology>
    </subcellularLocation>
</comment>
<keyword evidence="9" id="KW-0830">Ubiquinone</keyword>
<dbReference type="GO" id="GO:0008137">
    <property type="term" value="F:NADH dehydrogenase (ubiquinone) activity"/>
    <property type="evidence" value="ECO:0007669"/>
    <property type="project" value="UniProtKB-UniRule"/>
</dbReference>
<dbReference type="GeneID" id="4788084"/>
<proteinExistence type="inferred from homology"/>
<keyword evidence="9 10" id="KW-0496">Mitochondrion</keyword>
<dbReference type="InterPro" id="IPR000440">
    <property type="entry name" value="NADH_UbQ/plastoQ_OxRdtase_su3"/>
</dbReference>
<dbReference type="GO" id="GO:0031966">
    <property type="term" value="C:mitochondrial membrane"/>
    <property type="evidence" value="ECO:0007669"/>
    <property type="project" value="UniProtKB-SubCell"/>
</dbReference>
<sequence length="116" mass="14109">MQYTFSKQCLMLVKLLVYIFILIMIVVLLNFLICENNQLYTELKPFECGFEPMYWSHSKLSIHFFKIGIIFILFDLELLLLLFTMVKFLILTWCIMIFIFFSIWVEYFIKGFNWTV</sequence>